<sequence>MTHAFFKNRSITSLYMWGMLIIFLFVILFTTLVVYEEYSDLEKETAVIRKQYIEEQKSTIRYDIDRVLGFIEHSYGSWKNILDEEKLKSQVINAIEELYGRPDGTGYVFIYDFNGTNLSDPIHLQNKGKNLYTFKDPNGVEVIKELINVSQEPDGGFVKYMWIKPGTGMAASKLSYARAFKPWKWMVGTGVYLDEVEKLIVQRKAVLKDLLVKYMMDIFTLTVIFLGIGFAGIAIINKMIGKEIDTFRSFFKKAAKSHTTIDEEQIHLREFKRMVKYINTMVDTIHKRNEKLQEMNLTLEKKVEEKTEDLREKNRLLEKEKEFSESLVKAQDSFIKHSIHEINTPLAVIMMHIDMHKIKFGEDKYLSQIEAASKMIANIYDDLSYMVKKDRFEYDKKWISFSLFLEERIAFFAEIARGNKHRIISKIEPEITLWFSDIELQRIIDNNLSNAVKYADRNSNIEVTLDHKEEGRTVLSFKTHSKPIEDTGLIFEPFHQEESVHGGFGLGLEIVRSICEKEGVKVEVISDTEITIFSYTFHNSTERSPDEDPLA</sequence>
<evidence type="ECO:0000256" key="8">
    <source>
        <dbReference type="ARBA" id="ARBA00022741"/>
    </source>
</evidence>
<keyword evidence="6" id="KW-0808">Transferase</keyword>
<evidence type="ECO:0000256" key="12">
    <source>
        <dbReference type="ARBA" id="ARBA00023012"/>
    </source>
</evidence>
<evidence type="ECO:0000256" key="1">
    <source>
        <dbReference type="ARBA" id="ARBA00000085"/>
    </source>
</evidence>
<dbReference type="InterPro" id="IPR003594">
    <property type="entry name" value="HATPase_dom"/>
</dbReference>
<dbReference type="AlphaFoldDB" id="A0A7U4RRJ1"/>
<dbReference type="InterPro" id="IPR036097">
    <property type="entry name" value="HisK_dim/P_sf"/>
</dbReference>
<dbReference type="InterPro" id="IPR003661">
    <property type="entry name" value="HisK_dim/P_dom"/>
</dbReference>
<evidence type="ECO:0000313" key="17">
    <source>
        <dbReference type="EMBL" id="AKF25978.1"/>
    </source>
</evidence>
<evidence type="ECO:0000256" key="14">
    <source>
        <dbReference type="SAM" id="Coils"/>
    </source>
</evidence>
<dbReference type="SUPFAM" id="SSF55874">
    <property type="entry name" value="ATPase domain of HSP90 chaperone/DNA topoisomerase II/histidine kinase"/>
    <property type="match status" value="1"/>
</dbReference>
<dbReference type="Pfam" id="PF08269">
    <property type="entry name" value="dCache_2"/>
    <property type="match status" value="1"/>
</dbReference>
<dbReference type="PANTHER" id="PTHR45528">
    <property type="entry name" value="SENSOR HISTIDINE KINASE CPXA"/>
    <property type="match status" value="1"/>
</dbReference>
<name>A0A7U4RRJ1_9BACT</name>
<reference evidence="18" key="2">
    <citation type="journal article" date="2017" name="Stand. Genomic Sci.">
        <title>Complete genome sequence of the sulfur-oxidizing chemolithoautotrophic Sulfurovum lithotrophicum 42BKTT.</title>
        <authorList>
            <person name="Jeon W."/>
            <person name="Priscilla L."/>
            <person name="Park G."/>
            <person name="Lee H."/>
            <person name="Lee N."/>
            <person name="Lee D."/>
            <person name="Kwon H."/>
            <person name="Ahn I."/>
            <person name="Lee C."/>
            <person name="Lee H."/>
            <person name="Ahn J."/>
        </authorList>
    </citation>
    <scope>NUCLEOTIDE SEQUENCE [LARGE SCALE GENOMIC DNA]</scope>
    <source>
        <strain evidence="18">ATCC BAA-797 / 42BKT</strain>
    </source>
</reference>
<keyword evidence="8" id="KW-0547">Nucleotide-binding</keyword>
<evidence type="ECO:0000256" key="2">
    <source>
        <dbReference type="ARBA" id="ARBA00004651"/>
    </source>
</evidence>
<evidence type="ECO:0000256" key="15">
    <source>
        <dbReference type="SAM" id="Phobius"/>
    </source>
</evidence>
<keyword evidence="11 15" id="KW-1133">Transmembrane helix</keyword>
<comment type="catalytic activity">
    <reaction evidence="1">
        <text>ATP + protein L-histidine = ADP + protein N-phospho-L-histidine.</text>
        <dbReference type="EC" id="2.7.13.3"/>
    </reaction>
</comment>
<keyword evidence="9" id="KW-0418">Kinase</keyword>
<keyword evidence="10" id="KW-0067">ATP-binding</keyword>
<feature type="transmembrane region" description="Helical" evidence="15">
    <location>
        <begin position="14"/>
        <end position="35"/>
    </location>
</feature>
<dbReference type="EMBL" id="CP011308">
    <property type="protein sequence ID" value="AKF25978.1"/>
    <property type="molecule type" value="Genomic_DNA"/>
</dbReference>
<keyword evidence="18" id="KW-1185">Reference proteome</keyword>
<evidence type="ECO:0000256" key="9">
    <source>
        <dbReference type="ARBA" id="ARBA00022777"/>
    </source>
</evidence>
<feature type="transmembrane region" description="Helical" evidence="15">
    <location>
        <begin position="214"/>
        <end position="236"/>
    </location>
</feature>
<dbReference type="InterPro" id="IPR005467">
    <property type="entry name" value="His_kinase_dom"/>
</dbReference>
<dbReference type="SUPFAM" id="SSF47384">
    <property type="entry name" value="Homodimeric domain of signal transducing histidine kinase"/>
    <property type="match status" value="1"/>
</dbReference>
<organism evidence="17 18">
    <name type="scientific">Sulfurovum lithotrophicum</name>
    <dbReference type="NCBI Taxonomy" id="206403"/>
    <lineage>
        <taxon>Bacteria</taxon>
        <taxon>Pseudomonadati</taxon>
        <taxon>Campylobacterota</taxon>
        <taxon>Epsilonproteobacteria</taxon>
        <taxon>Campylobacterales</taxon>
        <taxon>Sulfurovaceae</taxon>
        <taxon>Sulfurovum</taxon>
    </lineage>
</organism>
<evidence type="ECO:0000256" key="5">
    <source>
        <dbReference type="ARBA" id="ARBA00022553"/>
    </source>
</evidence>
<dbReference type="Proteomes" id="UP000034444">
    <property type="component" value="Chromosome"/>
</dbReference>
<keyword evidence="7 15" id="KW-0812">Transmembrane</keyword>
<feature type="domain" description="Histidine kinase" evidence="16">
    <location>
        <begin position="337"/>
        <end position="541"/>
    </location>
</feature>
<evidence type="ECO:0000313" key="18">
    <source>
        <dbReference type="Proteomes" id="UP000034444"/>
    </source>
</evidence>
<dbReference type="GO" id="GO:0005524">
    <property type="term" value="F:ATP binding"/>
    <property type="evidence" value="ECO:0007669"/>
    <property type="project" value="UniProtKB-KW"/>
</dbReference>
<keyword evidence="12" id="KW-0902">Two-component regulatory system</keyword>
<keyword evidence="4" id="KW-1003">Cell membrane</keyword>
<evidence type="ECO:0000259" key="16">
    <source>
        <dbReference type="PROSITE" id="PS50109"/>
    </source>
</evidence>
<comment type="subcellular location">
    <subcellularLocation>
        <location evidence="2">Cell membrane</location>
        <topology evidence="2">Multi-pass membrane protein</topology>
    </subcellularLocation>
</comment>
<dbReference type="InterPro" id="IPR036890">
    <property type="entry name" value="HATPase_C_sf"/>
</dbReference>
<dbReference type="CDD" id="cd00082">
    <property type="entry name" value="HisKA"/>
    <property type="match status" value="1"/>
</dbReference>
<dbReference type="EC" id="2.7.13.3" evidence="3"/>
<dbReference type="PANTHER" id="PTHR45528:SF1">
    <property type="entry name" value="SENSOR HISTIDINE KINASE CPXA"/>
    <property type="match status" value="1"/>
</dbReference>
<evidence type="ECO:0000256" key="11">
    <source>
        <dbReference type="ARBA" id="ARBA00022989"/>
    </source>
</evidence>
<dbReference type="SMART" id="SM00388">
    <property type="entry name" value="HisKA"/>
    <property type="match status" value="1"/>
</dbReference>
<dbReference type="Gene3D" id="3.30.565.10">
    <property type="entry name" value="Histidine kinase-like ATPase, C-terminal domain"/>
    <property type="match status" value="1"/>
</dbReference>
<dbReference type="InterPro" id="IPR004010">
    <property type="entry name" value="Double_Cache_2"/>
</dbReference>
<accession>A0A7U4RRJ1</accession>
<proteinExistence type="predicted"/>
<dbReference type="GO" id="GO:0000155">
    <property type="term" value="F:phosphorelay sensor kinase activity"/>
    <property type="evidence" value="ECO:0007669"/>
    <property type="project" value="InterPro"/>
</dbReference>
<dbReference type="InterPro" id="IPR050398">
    <property type="entry name" value="HssS/ArlS-like"/>
</dbReference>
<evidence type="ECO:0000256" key="13">
    <source>
        <dbReference type="ARBA" id="ARBA00023136"/>
    </source>
</evidence>
<feature type="coiled-coil region" evidence="14">
    <location>
        <begin position="282"/>
        <end position="327"/>
    </location>
</feature>
<dbReference type="InterPro" id="IPR033480">
    <property type="entry name" value="sCache_2"/>
</dbReference>
<dbReference type="OrthoDB" id="9761634at2"/>
<reference evidence="17 18" key="1">
    <citation type="submission" date="2015-04" db="EMBL/GenBank/DDBJ databases">
        <title>Complete genome sequence of Sulfurovum lithotrophicum ATCC BAA-797T.</title>
        <authorList>
            <person name="Ahn J."/>
            <person name="Park G."/>
            <person name="Jeon W."/>
            <person name="Jang Y."/>
            <person name="Jang M."/>
            <person name="Lee H."/>
            <person name="Lee H."/>
        </authorList>
    </citation>
    <scope>NUCLEOTIDE SEQUENCE [LARGE SCALE GENOMIC DNA]</scope>
    <source>
        <strain evidence="18">ATCC BAA-797 / 42BKT</strain>
    </source>
</reference>
<keyword evidence="5" id="KW-0597">Phosphoprotein</keyword>
<keyword evidence="14" id="KW-0175">Coiled coil</keyword>
<gene>
    <name evidence="17" type="ORF">YH65_06030</name>
</gene>
<dbReference type="SMART" id="SM00387">
    <property type="entry name" value="HATPase_c"/>
    <property type="match status" value="1"/>
</dbReference>
<keyword evidence="13 15" id="KW-0472">Membrane</keyword>
<dbReference type="SMART" id="SM01049">
    <property type="entry name" value="Cache_2"/>
    <property type="match status" value="1"/>
</dbReference>
<protein>
    <recommendedName>
        <fullName evidence="3">histidine kinase</fullName>
        <ecNumber evidence="3">2.7.13.3</ecNumber>
    </recommendedName>
</protein>
<dbReference type="KEGG" id="slh:YH65_06030"/>
<evidence type="ECO:0000256" key="10">
    <source>
        <dbReference type="ARBA" id="ARBA00022840"/>
    </source>
</evidence>
<evidence type="ECO:0000256" key="7">
    <source>
        <dbReference type="ARBA" id="ARBA00022692"/>
    </source>
</evidence>
<dbReference type="Gene3D" id="3.30.450.20">
    <property type="entry name" value="PAS domain"/>
    <property type="match status" value="1"/>
</dbReference>
<dbReference type="Pfam" id="PF02518">
    <property type="entry name" value="HATPase_c"/>
    <property type="match status" value="1"/>
</dbReference>
<evidence type="ECO:0000256" key="6">
    <source>
        <dbReference type="ARBA" id="ARBA00022679"/>
    </source>
</evidence>
<dbReference type="GO" id="GO:0005886">
    <property type="term" value="C:plasma membrane"/>
    <property type="evidence" value="ECO:0007669"/>
    <property type="project" value="UniProtKB-SubCell"/>
</dbReference>
<dbReference type="Gene3D" id="1.10.287.130">
    <property type="match status" value="1"/>
</dbReference>
<dbReference type="PROSITE" id="PS50109">
    <property type="entry name" value="HIS_KIN"/>
    <property type="match status" value="1"/>
</dbReference>
<evidence type="ECO:0000256" key="3">
    <source>
        <dbReference type="ARBA" id="ARBA00012438"/>
    </source>
</evidence>
<evidence type="ECO:0000256" key="4">
    <source>
        <dbReference type="ARBA" id="ARBA00022475"/>
    </source>
</evidence>